<gene>
    <name evidence="2" type="ORF">M8C21_022269</name>
</gene>
<evidence type="ECO:0000313" key="2">
    <source>
        <dbReference type="EMBL" id="KAI7755233.1"/>
    </source>
</evidence>
<keyword evidence="3" id="KW-1185">Reference proteome</keyword>
<comment type="caution">
    <text evidence="2">The sequence shown here is derived from an EMBL/GenBank/DDBJ whole genome shotgun (WGS) entry which is preliminary data.</text>
</comment>
<name>A0AAD5GXH6_AMBAR</name>
<keyword evidence="1" id="KW-1133">Transmembrane helix</keyword>
<keyword evidence="1" id="KW-0472">Membrane</keyword>
<evidence type="ECO:0000256" key="1">
    <source>
        <dbReference type="SAM" id="Phobius"/>
    </source>
</evidence>
<feature type="transmembrane region" description="Helical" evidence="1">
    <location>
        <begin position="75"/>
        <end position="91"/>
    </location>
</feature>
<dbReference type="AlphaFoldDB" id="A0AAD5GXH6"/>
<proteinExistence type="predicted"/>
<feature type="transmembrane region" description="Helical" evidence="1">
    <location>
        <begin position="117"/>
        <end position="142"/>
    </location>
</feature>
<sequence>MTSDSRKTKGGAGGYPADTYSGAPSHLAACLHITARDKPKPHNRPTAHLGVINEDGGWSTYKSDWGASNRLRQEVVMVVLWCYGAAAAGGYRDGERSFTAVSGFCSRPGDDGGSDTFSVYSLLLFFPAFPCFPFTAYSIRFVNQITPDDRRRSICKSCIRKTMSSLVLKQVRHTNVVVIDLGHTILGIVIETPTPSVIDPGHTKDAFCAVFTRDKPMLHAGNLPFNDTPACGIMEKLLKVNLLEQHNGKARSARHGTH</sequence>
<organism evidence="2 3">
    <name type="scientific">Ambrosia artemisiifolia</name>
    <name type="common">Common ragweed</name>
    <dbReference type="NCBI Taxonomy" id="4212"/>
    <lineage>
        <taxon>Eukaryota</taxon>
        <taxon>Viridiplantae</taxon>
        <taxon>Streptophyta</taxon>
        <taxon>Embryophyta</taxon>
        <taxon>Tracheophyta</taxon>
        <taxon>Spermatophyta</taxon>
        <taxon>Magnoliopsida</taxon>
        <taxon>eudicotyledons</taxon>
        <taxon>Gunneridae</taxon>
        <taxon>Pentapetalae</taxon>
        <taxon>asterids</taxon>
        <taxon>campanulids</taxon>
        <taxon>Asterales</taxon>
        <taxon>Asteraceae</taxon>
        <taxon>Asteroideae</taxon>
        <taxon>Heliantheae alliance</taxon>
        <taxon>Heliantheae</taxon>
        <taxon>Ambrosia</taxon>
    </lineage>
</organism>
<evidence type="ECO:0000313" key="3">
    <source>
        <dbReference type="Proteomes" id="UP001206925"/>
    </source>
</evidence>
<dbReference type="Proteomes" id="UP001206925">
    <property type="component" value="Unassembled WGS sequence"/>
</dbReference>
<reference evidence="2" key="1">
    <citation type="submission" date="2022-06" db="EMBL/GenBank/DDBJ databases">
        <title>Uncovering the hologenomic basis of an extraordinary plant invasion.</title>
        <authorList>
            <person name="Bieker V.C."/>
            <person name="Martin M.D."/>
            <person name="Gilbert T."/>
            <person name="Hodgins K."/>
            <person name="Battlay P."/>
            <person name="Petersen B."/>
            <person name="Wilson J."/>
        </authorList>
    </citation>
    <scope>NUCLEOTIDE SEQUENCE</scope>
    <source>
        <strain evidence="2">AA19_3_7</strain>
        <tissue evidence="2">Leaf</tissue>
    </source>
</reference>
<keyword evidence="1" id="KW-0812">Transmembrane</keyword>
<dbReference type="EMBL" id="JAMZMK010001491">
    <property type="protein sequence ID" value="KAI7755233.1"/>
    <property type="molecule type" value="Genomic_DNA"/>
</dbReference>
<accession>A0AAD5GXH6</accession>
<protein>
    <submittedName>
        <fullName evidence="2">Uncharacterized protein</fullName>
    </submittedName>
</protein>